<dbReference type="GO" id="GO:0008270">
    <property type="term" value="F:zinc ion binding"/>
    <property type="evidence" value="ECO:0007669"/>
    <property type="project" value="UniProtKB-UniRule"/>
</dbReference>
<dbReference type="Proteomes" id="UP000287502">
    <property type="component" value="Chromosome"/>
</dbReference>
<comment type="similarity">
    <text evidence="8 11">Belongs to the QueC family.</text>
</comment>
<evidence type="ECO:0000256" key="6">
    <source>
        <dbReference type="ARBA" id="ARBA00022833"/>
    </source>
</evidence>
<dbReference type="KEGG" id="gtl:EP073_07240"/>
<dbReference type="Pfam" id="PF06508">
    <property type="entry name" value="QueC"/>
    <property type="match status" value="1"/>
</dbReference>
<keyword evidence="5 11" id="KW-0671">Queuosine biosynthesis</keyword>
<organism evidence="12 13">
    <name type="scientific">Geovibrio thiophilus</name>
    <dbReference type="NCBI Taxonomy" id="139438"/>
    <lineage>
        <taxon>Bacteria</taxon>
        <taxon>Pseudomonadati</taxon>
        <taxon>Deferribacterota</taxon>
        <taxon>Deferribacteres</taxon>
        <taxon>Deferribacterales</taxon>
        <taxon>Geovibrionaceae</taxon>
        <taxon>Geovibrio</taxon>
    </lineage>
</organism>
<dbReference type="GO" id="GO:0005524">
    <property type="term" value="F:ATP binding"/>
    <property type="evidence" value="ECO:0007669"/>
    <property type="project" value="UniProtKB-UniRule"/>
</dbReference>
<keyword evidence="13" id="KW-1185">Reference proteome</keyword>
<evidence type="ECO:0000256" key="11">
    <source>
        <dbReference type="HAMAP-Rule" id="MF_01633"/>
    </source>
</evidence>
<evidence type="ECO:0000313" key="13">
    <source>
        <dbReference type="Proteomes" id="UP000287502"/>
    </source>
</evidence>
<keyword evidence="6 11" id="KW-0862">Zinc</keyword>
<feature type="binding site" evidence="11">
    <location>
        <position position="203"/>
    </location>
    <ligand>
        <name>Zn(2+)</name>
        <dbReference type="ChEBI" id="CHEBI:29105"/>
    </ligand>
</feature>
<comment type="function">
    <text evidence="11">Catalyzes the ATP-dependent conversion of 7-carboxy-7-deazaguanine (CDG) to 7-cyano-7-deazaguanine (preQ(0)).</text>
</comment>
<comment type="catalytic activity">
    <reaction evidence="10 11">
        <text>7-carboxy-7-carbaguanine + NH4(+) + 2 ATP = 7-cyano-7-carbaguanine + 2 AMP + 2 diphosphate + 2 H(+)</text>
        <dbReference type="Rhea" id="RHEA:27982"/>
        <dbReference type="ChEBI" id="CHEBI:15378"/>
        <dbReference type="ChEBI" id="CHEBI:28938"/>
        <dbReference type="ChEBI" id="CHEBI:30616"/>
        <dbReference type="ChEBI" id="CHEBI:33019"/>
        <dbReference type="ChEBI" id="CHEBI:45075"/>
        <dbReference type="ChEBI" id="CHEBI:61036"/>
        <dbReference type="ChEBI" id="CHEBI:456215"/>
        <dbReference type="EC" id="6.3.4.20"/>
    </reaction>
</comment>
<dbReference type="EMBL" id="CP035108">
    <property type="protein sequence ID" value="QAR33203.1"/>
    <property type="molecule type" value="Genomic_DNA"/>
</dbReference>
<evidence type="ECO:0000256" key="7">
    <source>
        <dbReference type="ARBA" id="ARBA00022840"/>
    </source>
</evidence>
<dbReference type="AlphaFoldDB" id="A0A3R5YZC4"/>
<feature type="binding site" evidence="11">
    <location>
        <begin position="10"/>
        <end position="20"/>
    </location>
    <ligand>
        <name>ATP</name>
        <dbReference type="ChEBI" id="CHEBI:30616"/>
    </ligand>
</feature>
<dbReference type="CDD" id="cd01995">
    <property type="entry name" value="QueC-like"/>
    <property type="match status" value="1"/>
</dbReference>
<evidence type="ECO:0000256" key="8">
    <source>
        <dbReference type="ARBA" id="ARBA00037993"/>
    </source>
</evidence>
<keyword evidence="4 11" id="KW-0547">Nucleotide-binding</keyword>
<dbReference type="EC" id="6.3.4.20" evidence="9 11"/>
<evidence type="ECO:0000256" key="9">
    <source>
        <dbReference type="ARBA" id="ARBA00039149"/>
    </source>
</evidence>
<keyword evidence="7 11" id="KW-0067">ATP-binding</keyword>
<feature type="binding site" evidence="11">
    <location>
        <position position="200"/>
    </location>
    <ligand>
        <name>Zn(2+)</name>
        <dbReference type="ChEBI" id="CHEBI:29105"/>
    </ligand>
</feature>
<dbReference type="OrthoDB" id="9789567at2"/>
<dbReference type="NCBIfam" id="TIGR00364">
    <property type="entry name" value="7-cyano-7-deazaguanine synthase QueC"/>
    <property type="match status" value="1"/>
</dbReference>
<dbReference type="GO" id="GO:0016879">
    <property type="term" value="F:ligase activity, forming carbon-nitrogen bonds"/>
    <property type="evidence" value="ECO:0007669"/>
    <property type="project" value="UniProtKB-UniRule"/>
</dbReference>
<dbReference type="InterPro" id="IPR018317">
    <property type="entry name" value="QueC"/>
</dbReference>
<dbReference type="InterPro" id="IPR014729">
    <property type="entry name" value="Rossmann-like_a/b/a_fold"/>
</dbReference>
<evidence type="ECO:0000256" key="10">
    <source>
        <dbReference type="ARBA" id="ARBA00047890"/>
    </source>
</evidence>
<proteinExistence type="inferred from homology"/>
<feature type="binding site" evidence="11">
    <location>
        <position position="189"/>
    </location>
    <ligand>
        <name>Zn(2+)</name>
        <dbReference type="ChEBI" id="CHEBI:29105"/>
    </ligand>
</feature>
<evidence type="ECO:0000256" key="4">
    <source>
        <dbReference type="ARBA" id="ARBA00022741"/>
    </source>
</evidence>
<dbReference type="PIRSF" id="PIRSF006293">
    <property type="entry name" value="ExsB"/>
    <property type="match status" value="1"/>
</dbReference>
<gene>
    <name evidence="11 12" type="primary">queC</name>
    <name evidence="12" type="ORF">EP073_07240</name>
</gene>
<comment type="pathway">
    <text evidence="1 11">Purine metabolism; 7-cyano-7-deazaguanine biosynthesis.</text>
</comment>
<keyword evidence="2 11" id="KW-0436">Ligase</keyword>
<reference evidence="12 13" key="1">
    <citation type="submission" date="2019-01" db="EMBL/GenBank/DDBJ databases">
        <title>Geovibrio thiophilus DSM 11263, complete genome.</title>
        <authorList>
            <person name="Spring S."/>
            <person name="Bunk B."/>
            <person name="Sproer C."/>
        </authorList>
    </citation>
    <scope>NUCLEOTIDE SEQUENCE [LARGE SCALE GENOMIC DNA]</scope>
    <source>
        <strain evidence="12 13">DSM 11263</strain>
    </source>
</reference>
<dbReference type="UniPathway" id="UPA00391"/>
<name>A0A3R5YZC4_9BACT</name>
<dbReference type="PANTHER" id="PTHR42914:SF1">
    <property type="entry name" value="7-CYANO-7-DEAZAGUANINE SYNTHASE"/>
    <property type="match status" value="1"/>
</dbReference>
<dbReference type="PANTHER" id="PTHR42914">
    <property type="entry name" value="7-CYANO-7-DEAZAGUANINE SYNTHASE"/>
    <property type="match status" value="1"/>
</dbReference>
<evidence type="ECO:0000256" key="5">
    <source>
        <dbReference type="ARBA" id="ARBA00022785"/>
    </source>
</evidence>
<evidence type="ECO:0000256" key="2">
    <source>
        <dbReference type="ARBA" id="ARBA00022598"/>
    </source>
</evidence>
<dbReference type="HAMAP" id="MF_01633">
    <property type="entry name" value="QueC"/>
    <property type="match status" value="1"/>
</dbReference>
<sequence>MSKKKAVVLVSGGMDSCVTAAVAAQNYEPCFLHVNYGQKTENRESKAFEALCLAYGIKRKLVVDISYLREIGGSSLTDDAIEVEEGELDRQGIPKTYVPFRNANILSIAASWAEVLEASAIFIGAVEEDGSGYPDCRRVFYDAFEAAIDAGTRPETKIKIETPLISMKKCDIVKLGKELGAPLELSWSCYKSEDEACGECDSCLLRLRGFKQAGYEDPIPYKKR</sequence>
<evidence type="ECO:0000313" key="12">
    <source>
        <dbReference type="EMBL" id="QAR33203.1"/>
    </source>
</evidence>
<protein>
    <recommendedName>
        <fullName evidence="9 11">7-cyano-7-deazaguanine synthase</fullName>
        <ecNumber evidence="9 11">6.3.4.20</ecNumber>
    </recommendedName>
    <alternativeName>
        <fullName evidence="11">7-cyano-7-carbaguanine synthase</fullName>
    </alternativeName>
    <alternativeName>
        <fullName evidence="11">PreQ(0) synthase</fullName>
    </alternativeName>
    <alternativeName>
        <fullName evidence="11">Queuosine biosynthesis protein QueC</fullName>
    </alternativeName>
</protein>
<accession>A0A3R5YZC4</accession>
<comment type="cofactor">
    <cofactor evidence="11">
        <name>Zn(2+)</name>
        <dbReference type="ChEBI" id="CHEBI:29105"/>
    </cofactor>
    <text evidence="11">Binds 1 zinc ion per subunit.</text>
</comment>
<dbReference type="RefSeq" id="WP_128466489.1">
    <property type="nucleotide sequence ID" value="NZ_CP035108.1"/>
</dbReference>
<dbReference type="SUPFAM" id="SSF52402">
    <property type="entry name" value="Adenine nucleotide alpha hydrolases-like"/>
    <property type="match status" value="1"/>
</dbReference>
<feature type="binding site" evidence="11">
    <location>
        <position position="197"/>
    </location>
    <ligand>
        <name>Zn(2+)</name>
        <dbReference type="ChEBI" id="CHEBI:29105"/>
    </ligand>
</feature>
<dbReference type="GO" id="GO:0008616">
    <property type="term" value="P:tRNA queuosine(34) biosynthetic process"/>
    <property type="evidence" value="ECO:0007669"/>
    <property type="project" value="UniProtKB-UniRule"/>
</dbReference>
<dbReference type="Gene3D" id="3.40.50.620">
    <property type="entry name" value="HUPs"/>
    <property type="match status" value="1"/>
</dbReference>
<evidence type="ECO:0000256" key="1">
    <source>
        <dbReference type="ARBA" id="ARBA00005061"/>
    </source>
</evidence>
<keyword evidence="3 11" id="KW-0479">Metal-binding</keyword>
<evidence type="ECO:0000256" key="3">
    <source>
        <dbReference type="ARBA" id="ARBA00022723"/>
    </source>
</evidence>